<dbReference type="EMBL" id="GBRH01249086">
    <property type="protein sequence ID" value="JAD48809.1"/>
    <property type="molecule type" value="Transcribed_RNA"/>
</dbReference>
<accession>A0A0A9AAT5</accession>
<reference evidence="1" key="1">
    <citation type="submission" date="2014-09" db="EMBL/GenBank/DDBJ databases">
        <authorList>
            <person name="Magalhaes I.L.F."/>
            <person name="Oliveira U."/>
            <person name="Santos F.R."/>
            <person name="Vidigal T.H.D.A."/>
            <person name="Brescovit A.D."/>
            <person name="Santos A.J."/>
        </authorList>
    </citation>
    <scope>NUCLEOTIDE SEQUENCE</scope>
    <source>
        <tissue evidence="1">Shoot tissue taken approximately 20 cm above the soil surface</tissue>
    </source>
</reference>
<name>A0A0A9AAT5_ARUDO</name>
<evidence type="ECO:0000313" key="1">
    <source>
        <dbReference type="EMBL" id="JAD48809.1"/>
    </source>
</evidence>
<dbReference type="AlphaFoldDB" id="A0A0A9AAT5"/>
<proteinExistence type="predicted"/>
<protein>
    <submittedName>
        <fullName evidence="1">Uncharacterized protein</fullName>
    </submittedName>
</protein>
<reference evidence="1" key="2">
    <citation type="journal article" date="2015" name="Data Brief">
        <title>Shoot transcriptome of the giant reed, Arundo donax.</title>
        <authorList>
            <person name="Barrero R.A."/>
            <person name="Guerrero F.D."/>
            <person name="Moolhuijzen P."/>
            <person name="Goolsby J.A."/>
            <person name="Tidwell J."/>
            <person name="Bellgard S.E."/>
            <person name="Bellgard M.I."/>
        </authorList>
    </citation>
    <scope>NUCLEOTIDE SEQUENCE</scope>
    <source>
        <tissue evidence="1">Shoot tissue taken approximately 20 cm above the soil surface</tissue>
    </source>
</reference>
<sequence length="58" mass="6440">MLTAIGSCPCFGSPVLLLHFLTSGYFPTWYLPPHLHVPTVGSMWHQAIKSDCLVNLKI</sequence>
<organism evidence="1">
    <name type="scientific">Arundo donax</name>
    <name type="common">Giant reed</name>
    <name type="synonym">Donax arundinaceus</name>
    <dbReference type="NCBI Taxonomy" id="35708"/>
    <lineage>
        <taxon>Eukaryota</taxon>
        <taxon>Viridiplantae</taxon>
        <taxon>Streptophyta</taxon>
        <taxon>Embryophyta</taxon>
        <taxon>Tracheophyta</taxon>
        <taxon>Spermatophyta</taxon>
        <taxon>Magnoliopsida</taxon>
        <taxon>Liliopsida</taxon>
        <taxon>Poales</taxon>
        <taxon>Poaceae</taxon>
        <taxon>PACMAD clade</taxon>
        <taxon>Arundinoideae</taxon>
        <taxon>Arundineae</taxon>
        <taxon>Arundo</taxon>
    </lineage>
</organism>